<evidence type="ECO:0000256" key="6">
    <source>
        <dbReference type="ARBA" id="ARBA00022525"/>
    </source>
</evidence>
<dbReference type="AlphaFoldDB" id="A0A8H5CCX7"/>
<evidence type="ECO:0000256" key="4">
    <source>
        <dbReference type="ARBA" id="ARBA00011245"/>
    </source>
</evidence>
<feature type="active site" description="Proton acceptor" evidence="15">
    <location>
        <position position="581"/>
    </location>
</feature>
<comment type="subunit">
    <text evidence="4">Monomer.</text>
</comment>
<evidence type="ECO:0000256" key="5">
    <source>
        <dbReference type="ARBA" id="ARBA00013177"/>
    </source>
</evidence>
<evidence type="ECO:0000256" key="17">
    <source>
        <dbReference type="SAM" id="SignalP"/>
    </source>
</evidence>
<feature type="signal peptide" evidence="17">
    <location>
        <begin position="1"/>
        <end position="23"/>
    </location>
</feature>
<dbReference type="OrthoDB" id="269227at2759"/>
<comment type="catalytic activity">
    <reaction evidence="12">
        <text>pyranose + acceptor = pyranos-3-ulose + reduced acceptor.</text>
        <dbReference type="EC" id="1.1.99.29"/>
    </reaction>
</comment>
<evidence type="ECO:0000256" key="11">
    <source>
        <dbReference type="ARBA" id="ARBA00034010"/>
    </source>
</evidence>
<comment type="function">
    <text evidence="9">Catalyzes the single-oxidation or sequential double oxidation reaction of carbohydrates primarily at carbon-2 and/or carbon-3 with the concomitant reduction of the flavin. The enzyme exhibits a broad sugar substrate specificity, oxidizing different aldopyranoses to the corresponding C-1, C-2, C-3 or C-1,2, C-2,3 and C-3,4 (di)dehydro sugars with substrate-specific regioselectivity. Accepts only a narrow range of electron acceptors such as substituted benzoquinones and complexed metal ions and reacts extremely slowly with O(2) as acceptor. May play a role in the natural recycling of plant matter by oxidizing all major monosaccharides in lignocellulose and by reducing quinone compounds or reactive radical species generated during lignin depolymerization.</text>
</comment>
<comment type="caution">
    <text evidence="20">The sequence shown here is derived from an EMBL/GenBank/DDBJ whole genome shotgun (WGS) entry which is preliminary data.</text>
</comment>
<dbReference type="InterPro" id="IPR007867">
    <property type="entry name" value="GMC_OxRtase_C"/>
</dbReference>
<name>A0A8H5CCX7_9AGAR</name>
<feature type="binding site" evidence="16">
    <location>
        <position position="122"/>
    </location>
    <ligand>
        <name>FAD</name>
        <dbReference type="ChEBI" id="CHEBI:57692"/>
    </ligand>
</feature>
<protein>
    <recommendedName>
        <fullName evidence="5">pyranose dehydrogenase (acceptor)</fullName>
        <ecNumber evidence="5">1.1.99.29</ecNumber>
    </recommendedName>
</protein>
<evidence type="ECO:0000256" key="1">
    <source>
        <dbReference type="ARBA" id="ARBA00001974"/>
    </source>
</evidence>
<evidence type="ECO:0000256" key="16">
    <source>
        <dbReference type="PIRSR" id="PIRSR000137-2"/>
    </source>
</evidence>
<evidence type="ECO:0000256" key="7">
    <source>
        <dbReference type="ARBA" id="ARBA00022630"/>
    </source>
</evidence>
<dbReference type="EMBL" id="JAACJK010000009">
    <property type="protein sequence ID" value="KAF5339183.1"/>
    <property type="molecule type" value="Genomic_DNA"/>
</dbReference>
<dbReference type="GO" id="GO:0033718">
    <property type="term" value="F:pyranose dehydrogenase (acceptor) activity"/>
    <property type="evidence" value="ECO:0007669"/>
    <property type="project" value="UniProtKB-EC"/>
</dbReference>
<comment type="catalytic activity">
    <reaction evidence="13">
        <text>a pyranoside + acceptor = a pyranosid-3-ulose + reduced acceptor.</text>
        <dbReference type="EC" id="1.1.99.29"/>
    </reaction>
</comment>
<comment type="cofactor">
    <cofactor evidence="1 16">
        <name>FAD</name>
        <dbReference type="ChEBI" id="CHEBI:57692"/>
    </cofactor>
</comment>
<dbReference type="SUPFAM" id="SSF51905">
    <property type="entry name" value="FAD/NAD(P)-binding domain"/>
    <property type="match status" value="1"/>
</dbReference>
<dbReference type="GO" id="GO:0005576">
    <property type="term" value="C:extracellular region"/>
    <property type="evidence" value="ECO:0007669"/>
    <property type="project" value="UniProtKB-SubCell"/>
</dbReference>
<evidence type="ECO:0000256" key="14">
    <source>
        <dbReference type="ARBA" id="ARBA00034059"/>
    </source>
</evidence>
<evidence type="ECO:0000259" key="18">
    <source>
        <dbReference type="Pfam" id="PF00732"/>
    </source>
</evidence>
<evidence type="ECO:0000256" key="3">
    <source>
        <dbReference type="ARBA" id="ARBA00010790"/>
    </source>
</evidence>
<proteinExistence type="inferred from homology"/>
<accession>A0A8H5CCX7</accession>
<keyword evidence="6" id="KW-0964">Secreted</keyword>
<dbReference type="PANTHER" id="PTHR11552:SF147">
    <property type="entry name" value="CHOLINE DEHYDROGENASE, MITOCHONDRIAL"/>
    <property type="match status" value="1"/>
</dbReference>
<evidence type="ECO:0000259" key="19">
    <source>
        <dbReference type="Pfam" id="PF05199"/>
    </source>
</evidence>
<keyword evidence="7" id="KW-0285">Flavoprotein</keyword>
<evidence type="ECO:0000313" key="21">
    <source>
        <dbReference type="Proteomes" id="UP000541558"/>
    </source>
</evidence>
<evidence type="ECO:0000313" key="20">
    <source>
        <dbReference type="EMBL" id="KAF5339183.1"/>
    </source>
</evidence>
<evidence type="ECO:0000256" key="15">
    <source>
        <dbReference type="PIRSR" id="PIRSR000137-1"/>
    </source>
</evidence>
<evidence type="ECO:0000256" key="13">
    <source>
        <dbReference type="ARBA" id="ARBA00034050"/>
    </source>
</evidence>
<comment type="catalytic activity">
    <reaction evidence="10">
        <text>pyranose + acceptor = pyranos-2-ulose + reduced acceptor.</text>
        <dbReference type="EC" id="1.1.99.29"/>
    </reaction>
</comment>
<evidence type="ECO:0000256" key="2">
    <source>
        <dbReference type="ARBA" id="ARBA00004613"/>
    </source>
</evidence>
<keyword evidence="17" id="KW-0732">Signal</keyword>
<evidence type="ECO:0000256" key="8">
    <source>
        <dbReference type="ARBA" id="ARBA00022827"/>
    </source>
</evidence>
<keyword evidence="21" id="KW-1185">Reference proteome</keyword>
<feature type="active site" description="Proton donor" evidence="15">
    <location>
        <position position="533"/>
    </location>
</feature>
<comment type="catalytic activity">
    <reaction evidence="14">
        <text>a pyranoside + acceptor = a pyranosid-3,4-diulose + reduced acceptor.</text>
        <dbReference type="EC" id="1.1.99.29"/>
    </reaction>
</comment>
<dbReference type="InterPro" id="IPR000172">
    <property type="entry name" value="GMC_OxRdtase_N"/>
</dbReference>
<keyword evidence="8 16" id="KW-0274">FAD</keyword>
<dbReference type="Gene3D" id="3.30.560.10">
    <property type="entry name" value="Glucose Oxidase, domain 3"/>
    <property type="match status" value="1"/>
</dbReference>
<comment type="subcellular location">
    <subcellularLocation>
        <location evidence="2">Secreted</location>
    </subcellularLocation>
</comment>
<reference evidence="20 21" key="1">
    <citation type="journal article" date="2020" name="ISME J.">
        <title>Uncovering the hidden diversity of litter-decomposition mechanisms in mushroom-forming fungi.</title>
        <authorList>
            <person name="Floudas D."/>
            <person name="Bentzer J."/>
            <person name="Ahren D."/>
            <person name="Johansson T."/>
            <person name="Persson P."/>
            <person name="Tunlid A."/>
        </authorList>
    </citation>
    <scope>NUCLEOTIDE SEQUENCE [LARGE SCALE GENOMIC DNA]</scope>
    <source>
        <strain evidence="20 21">CBS 175.51</strain>
    </source>
</reference>
<comment type="catalytic activity">
    <reaction evidence="11">
        <text>pyranose + acceptor = pyranos-2,3-diulose + reduced acceptor.</text>
        <dbReference type="EC" id="1.1.99.29"/>
    </reaction>
</comment>
<dbReference type="Pfam" id="PF05199">
    <property type="entry name" value="GMC_oxred_C"/>
    <property type="match status" value="1"/>
</dbReference>
<sequence length="602" mass="65142">MRRLSTLSAFVALSVTTIRVVNAAVYQSIDELPLMASAKEAYDFIIVGGGGAGATLAGRLSENPKFSVLLIEAGADNEGHEDLMMPSKNLEVQADTSYIWNWWTVPLSGVNNRSIEYKSGHVLGGGTSINGMVYTRGADNDYDLWGKVSKDSKTWSWKGLAPYIKKHEKWVQPPGERNISGQYDPRVHGYKGPVGVSLPWSVPIEFDARALKNAEIQDEFDFNPDPNSGKPIGVTWTQFTIGAGERTSSATSYLGPDVRKRPNLAILVNTYAKRVLPTPGPTLGFRKDIRTVELVRRNGEGPSTTVTANKEVILTAGAIGSAKLLLDSGIGDKTELEKVGVKSVANIRDVGKGLTDHFTASIMWTANGTDAVINATESLDLWRKERIGPYSEPTGPRHQILWSRIPDKSPVLKDYADPSAGPNSPHFEITLSGGGSSIFSFVVLLTPYSRGSVTINSTDPLAPPLIDLGFLTHPFDRAALIEGIRQTKRFYSGLAWDGYVKDFLGPDPDADPSPEGQELFWNAIKADMNSFFHPCGTAAISPKGSGVGKGEGVVDSELKVKTVTGLRVADAAVIPYVPTAHTQAAVYTLAERAADLIKEEWK</sequence>
<evidence type="ECO:0000256" key="10">
    <source>
        <dbReference type="ARBA" id="ARBA00033986"/>
    </source>
</evidence>
<dbReference type="EC" id="1.1.99.29" evidence="5"/>
<dbReference type="Pfam" id="PF00732">
    <property type="entry name" value="GMC_oxred_N"/>
    <property type="match status" value="1"/>
</dbReference>
<dbReference type="PANTHER" id="PTHR11552">
    <property type="entry name" value="GLUCOSE-METHANOL-CHOLINE GMC OXIDOREDUCTASE"/>
    <property type="match status" value="1"/>
</dbReference>
<dbReference type="GO" id="GO:0050660">
    <property type="term" value="F:flavin adenine dinucleotide binding"/>
    <property type="evidence" value="ECO:0007669"/>
    <property type="project" value="InterPro"/>
</dbReference>
<dbReference type="SUPFAM" id="SSF54373">
    <property type="entry name" value="FAD-linked reductases, C-terminal domain"/>
    <property type="match status" value="1"/>
</dbReference>
<feature type="domain" description="Glucose-methanol-choline oxidoreductase C-terminal" evidence="19">
    <location>
        <begin position="447"/>
        <end position="590"/>
    </location>
</feature>
<comment type="similarity">
    <text evidence="3">Belongs to the GMC oxidoreductase family.</text>
</comment>
<evidence type="ECO:0000256" key="12">
    <source>
        <dbReference type="ARBA" id="ARBA00034029"/>
    </source>
</evidence>
<feature type="chain" id="PRO_5034214963" description="pyranose dehydrogenase (acceptor)" evidence="17">
    <location>
        <begin position="24"/>
        <end position="602"/>
    </location>
</feature>
<feature type="domain" description="Glucose-methanol-choline oxidoreductase N-terminal" evidence="18">
    <location>
        <begin position="42"/>
        <end position="358"/>
    </location>
</feature>
<evidence type="ECO:0000256" key="9">
    <source>
        <dbReference type="ARBA" id="ARBA00024699"/>
    </source>
</evidence>
<dbReference type="InterPro" id="IPR012132">
    <property type="entry name" value="GMC_OxRdtase"/>
</dbReference>
<dbReference type="Proteomes" id="UP000541558">
    <property type="component" value="Unassembled WGS sequence"/>
</dbReference>
<dbReference type="PIRSF" id="PIRSF000137">
    <property type="entry name" value="Alcohol_oxidase"/>
    <property type="match status" value="1"/>
</dbReference>
<organism evidence="20 21">
    <name type="scientific">Ephemerocybe angulata</name>
    <dbReference type="NCBI Taxonomy" id="980116"/>
    <lineage>
        <taxon>Eukaryota</taxon>
        <taxon>Fungi</taxon>
        <taxon>Dikarya</taxon>
        <taxon>Basidiomycota</taxon>
        <taxon>Agaricomycotina</taxon>
        <taxon>Agaricomycetes</taxon>
        <taxon>Agaricomycetidae</taxon>
        <taxon>Agaricales</taxon>
        <taxon>Agaricineae</taxon>
        <taxon>Psathyrellaceae</taxon>
        <taxon>Ephemerocybe</taxon>
    </lineage>
</organism>
<gene>
    <name evidence="20" type="ORF">D9611_011202</name>
</gene>
<feature type="binding site" evidence="16">
    <location>
        <begin position="130"/>
        <end position="133"/>
    </location>
    <ligand>
        <name>FAD</name>
        <dbReference type="ChEBI" id="CHEBI:57692"/>
    </ligand>
</feature>
<dbReference type="Gene3D" id="3.50.50.60">
    <property type="entry name" value="FAD/NAD(P)-binding domain"/>
    <property type="match status" value="1"/>
</dbReference>
<dbReference type="InterPro" id="IPR036188">
    <property type="entry name" value="FAD/NAD-bd_sf"/>
</dbReference>